<accession>A0A078BBG1</accession>
<reference evidence="1 2" key="1">
    <citation type="submission" date="2014-06" db="EMBL/GenBank/DDBJ databases">
        <authorList>
            <person name="Swart Estienne"/>
        </authorList>
    </citation>
    <scope>NUCLEOTIDE SEQUENCE [LARGE SCALE GENOMIC DNA]</scope>
    <source>
        <strain evidence="1 2">130c</strain>
    </source>
</reference>
<sequence>MNDGILISDYRHIVDSVNNRMKIDTTRYVYRKPERITKVYDIERKYLYVSSPRQKMCMRYNLEDISPISLLKKHEGLSLKNMITQTWDESQNKTKYFGKFNIIKSDNEGIKEITGYYHVFMNHQSFIDIEKDYQQSAKFETTFYYFDEKFNLVGGATLGKQNQEIQSFSMISFKELKRKDLSIDGDSDYQNQNKYEIEFVLLECIDEYFKDQYIIVNGFHIVKIVPKQRFRLQVETI</sequence>
<keyword evidence="2" id="KW-1185">Reference proteome</keyword>
<dbReference type="InParanoid" id="A0A078BBG1"/>
<evidence type="ECO:0000313" key="1">
    <source>
        <dbReference type="EMBL" id="CDW91551.1"/>
    </source>
</evidence>
<evidence type="ECO:0000313" key="2">
    <source>
        <dbReference type="Proteomes" id="UP000039865"/>
    </source>
</evidence>
<gene>
    <name evidence="1" type="primary">Contig9290.g9930</name>
    <name evidence="1" type="ORF">STYLEM_20707</name>
</gene>
<dbReference type="EMBL" id="CCKQ01019532">
    <property type="protein sequence ID" value="CDW91551.1"/>
    <property type="molecule type" value="Genomic_DNA"/>
</dbReference>
<organism evidence="1 2">
    <name type="scientific">Stylonychia lemnae</name>
    <name type="common">Ciliate</name>
    <dbReference type="NCBI Taxonomy" id="5949"/>
    <lineage>
        <taxon>Eukaryota</taxon>
        <taxon>Sar</taxon>
        <taxon>Alveolata</taxon>
        <taxon>Ciliophora</taxon>
        <taxon>Intramacronucleata</taxon>
        <taxon>Spirotrichea</taxon>
        <taxon>Stichotrichia</taxon>
        <taxon>Sporadotrichida</taxon>
        <taxon>Oxytrichidae</taxon>
        <taxon>Stylonychinae</taxon>
        <taxon>Stylonychia</taxon>
    </lineage>
</organism>
<proteinExistence type="predicted"/>
<dbReference type="AlphaFoldDB" id="A0A078BBG1"/>
<dbReference type="Proteomes" id="UP000039865">
    <property type="component" value="Unassembled WGS sequence"/>
</dbReference>
<protein>
    <submittedName>
        <fullName evidence="1">Uncharacterized protein</fullName>
    </submittedName>
</protein>
<name>A0A078BBG1_STYLE</name>